<feature type="compositionally biased region" description="Low complexity" evidence="4">
    <location>
        <begin position="103"/>
        <end position="120"/>
    </location>
</feature>
<evidence type="ECO:0000256" key="3">
    <source>
        <dbReference type="ARBA" id="ARBA00022737"/>
    </source>
</evidence>
<keyword evidence="2" id="KW-0433">Leucine-rich repeat</keyword>
<evidence type="ECO:0000256" key="1">
    <source>
        <dbReference type="ARBA" id="ARBA00022468"/>
    </source>
</evidence>
<dbReference type="GO" id="GO:0005634">
    <property type="term" value="C:nucleus"/>
    <property type="evidence" value="ECO:0007669"/>
    <property type="project" value="TreeGrafter"/>
</dbReference>
<dbReference type="Gene3D" id="3.80.10.10">
    <property type="entry name" value="Ribonuclease Inhibitor"/>
    <property type="match status" value="2"/>
</dbReference>
<dbReference type="InterPro" id="IPR027038">
    <property type="entry name" value="RanGap"/>
</dbReference>
<proteinExistence type="predicted"/>
<sequence>MAIALTAAYEDACGSVGTETRPDVLAELKGFAQLDDSDSLVGSIALPGNVPERRASRLSNADVAAIAVALLGPDAAAAGLSGEQQHSVALELFALPYNRLDDGSSGAGPSSEPSPGGAAATESPAAVPPKGDAGGLEAPFLAPLAALVCSALRVDLRHNDLGPRAVAAMVGPLAPDASRTGPEAPPAAGDAASALDHLRELSLDGNPIGDEGALLLAAALPHMRSLQCLGLEGCRLGSKGFVAVAAALQGGACPELLELRMGDALLGGAGGSGREQDAIYRLSRAVRDGLPLLEVLSLRRLTTATAYTAATLAEHLEEHRSFSVLDLTGCRLAGEGAAALARLSVVNERLEEVGLRATGAGDEGAMAWAAAIRAGSRTAVLDLRQCRIGEEGLTELLGAVREAADAGSAIPARLLLWGNGWLQAPGARSALLDLVDTGIATPRAEASEHAMLIDCEPTVVDSTVEVAHAPLEG</sequence>
<dbReference type="Pfam" id="PF13516">
    <property type="entry name" value="LRR_6"/>
    <property type="match status" value="2"/>
</dbReference>
<evidence type="ECO:0000256" key="2">
    <source>
        <dbReference type="ARBA" id="ARBA00022614"/>
    </source>
</evidence>
<evidence type="ECO:0000313" key="6">
    <source>
        <dbReference type="Proteomes" id="UP000325113"/>
    </source>
</evidence>
<dbReference type="PANTHER" id="PTHR24113:SF12">
    <property type="entry name" value="RAN GTPASE-ACTIVATING PROTEIN 1"/>
    <property type="match status" value="1"/>
</dbReference>
<feature type="region of interest" description="Disordered" evidence="4">
    <location>
        <begin position="101"/>
        <end position="131"/>
    </location>
</feature>
<dbReference type="GO" id="GO:0005829">
    <property type="term" value="C:cytosol"/>
    <property type="evidence" value="ECO:0007669"/>
    <property type="project" value="TreeGrafter"/>
</dbReference>
<dbReference type="GO" id="GO:0048471">
    <property type="term" value="C:perinuclear region of cytoplasm"/>
    <property type="evidence" value="ECO:0007669"/>
    <property type="project" value="TreeGrafter"/>
</dbReference>
<gene>
    <name evidence="5" type="ORF">FNF31_05962</name>
</gene>
<protein>
    <submittedName>
        <fullName evidence="5">Uncharacterized protein</fullName>
    </submittedName>
</protein>
<dbReference type="GO" id="GO:0005096">
    <property type="term" value="F:GTPase activator activity"/>
    <property type="evidence" value="ECO:0007669"/>
    <property type="project" value="UniProtKB-KW"/>
</dbReference>
<dbReference type="EMBL" id="VLTM01000084">
    <property type="protein sequence ID" value="KAA0156140.1"/>
    <property type="molecule type" value="Genomic_DNA"/>
</dbReference>
<dbReference type="SUPFAM" id="SSF52047">
    <property type="entry name" value="RNI-like"/>
    <property type="match status" value="1"/>
</dbReference>
<dbReference type="InterPro" id="IPR001611">
    <property type="entry name" value="Leu-rich_rpt"/>
</dbReference>
<keyword evidence="1" id="KW-0343">GTPase activation</keyword>
<reference evidence="5 6" key="1">
    <citation type="submission" date="2019-07" db="EMBL/GenBank/DDBJ databases">
        <title>Genomes of Cafeteria roenbergensis.</title>
        <authorList>
            <person name="Fischer M.G."/>
            <person name="Hackl T."/>
            <person name="Roman M."/>
        </authorList>
    </citation>
    <scope>NUCLEOTIDE SEQUENCE [LARGE SCALE GENOMIC DNA]</scope>
    <source>
        <strain evidence="5 6">Cflag</strain>
    </source>
</reference>
<evidence type="ECO:0000313" key="5">
    <source>
        <dbReference type="EMBL" id="KAA0156140.1"/>
    </source>
</evidence>
<dbReference type="InterPro" id="IPR032675">
    <property type="entry name" value="LRR_dom_sf"/>
</dbReference>
<dbReference type="SMART" id="SM00368">
    <property type="entry name" value="LRR_RI"/>
    <property type="match status" value="5"/>
</dbReference>
<dbReference type="AlphaFoldDB" id="A0A5A8CVE1"/>
<accession>A0A5A8CVE1</accession>
<organism evidence="5 6">
    <name type="scientific">Cafeteria roenbergensis</name>
    <name type="common">Marine flagellate</name>
    <dbReference type="NCBI Taxonomy" id="33653"/>
    <lineage>
        <taxon>Eukaryota</taxon>
        <taxon>Sar</taxon>
        <taxon>Stramenopiles</taxon>
        <taxon>Bigyra</taxon>
        <taxon>Opalozoa</taxon>
        <taxon>Bicosoecida</taxon>
        <taxon>Cafeteriaceae</taxon>
        <taxon>Cafeteria</taxon>
    </lineage>
</organism>
<keyword evidence="3" id="KW-0677">Repeat</keyword>
<name>A0A5A8CVE1_CAFRO</name>
<dbReference type="GO" id="GO:0006913">
    <property type="term" value="P:nucleocytoplasmic transport"/>
    <property type="evidence" value="ECO:0007669"/>
    <property type="project" value="TreeGrafter"/>
</dbReference>
<comment type="caution">
    <text evidence="5">The sequence shown here is derived from an EMBL/GenBank/DDBJ whole genome shotgun (WGS) entry which is preliminary data.</text>
</comment>
<evidence type="ECO:0000256" key="4">
    <source>
        <dbReference type="SAM" id="MobiDB-lite"/>
    </source>
</evidence>
<dbReference type="GO" id="GO:0031267">
    <property type="term" value="F:small GTPase binding"/>
    <property type="evidence" value="ECO:0007669"/>
    <property type="project" value="TreeGrafter"/>
</dbReference>
<dbReference type="Proteomes" id="UP000325113">
    <property type="component" value="Unassembled WGS sequence"/>
</dbReference>
<dbReference type="PANTHER" id="PTHR24113">
    <property type="entry name" value="RAN GTPASE-ACTIVATING PROTEIN 1"/>
    <property type="match status" value="1"/>
</dbReference>